<dbReference type="STRING" id="1086013.SAMN05421774_10418"/>
<dbReference type="SUPFAM" id="SSF50249">
    <property type="entry name" value="Nucleic acid-binding proteins"/>
    <property type="match status" value="1"/>
</dbReference>
<accession>A0A1N7NNY5</accession>
<sequence length="469" mass="50295">MRAFAALIEALTTGAPAVPALGAYLRSASPVEAAHVLSWVSGQRPRPAVTLAALRQAACRAEGIPDWLFEASRAAAGSVAETIAHLLPDAPTPEEVAPQDLLGQCRGLEPDEILARLEVLPVTVRLAAIRLLTGTLRLTLPAPQIGQALAEISGGIAGAIVLKLETWRPEMGLAALIAAVAPEQIARPFATLRPFTGPAGPVADWAAFPRMDQPRLQVLRRTGPAQVWAEDGRLLTGTRPDLASVLQDLAIGTVIEAVEPQPGVLWALDLLEWRGQPVAALGFAQRRALLAEGCGGPIGLAPAVPATDWAALELIRRREGLWLRRQDAGPDCPWHDWAPHPRETDAVLVHAELGSGGRDIAGLTFAVRSGTALVPVARTIDGLSREDLDDLGTWIRRHATARFGPVREVPPRRLYRLGFEAVDPAPRRKAGLWLRAPRILAYLPDHSPDQVARLDSLTDPALDPRGQDR</sequence>
<dbReference type="SUPFAM" id="SSF56091">
    <property type="entry name" value="DNA ligase/mRNA capping enzyme, catalytic domain"/>
    <property type="match status" value="1"/>
</dbReference>
<reference evidence="1 2" key="1">
    <citation type="submission" date="2017-01" db="EMBL/GenBank/DDBJ databases">
        <authorList>
            <person name="Mah S.A."/>
            <person name="Swanson W.J."/>
            <person name="Moy G.W."/>
            <person name="Vacquier V.D."/>
        </authorList>
    </citation>
    <scope>NUCLEOTIDE SEQUENCE [LARGE SCALE GENOMIC DNA]</scope>
    <source>
        <strain evidence="1 2">DSM 26375</strain>
    </source>
</reference>
<name>A0A1N7NNY5_9RHOB</name>
<dbReference type="RefSeq" id="WP_076531164.1">
    <property type="nucleotide sequence ID" value="NZ_BMEH01000004.1"/>
</dbReference>
<proteinExistence type="predicted"/>
<dbReference type="AlphaFoldDB" id="A0A1N7NNY5"/>
<protein>
    <submittedName>
        <fullName evidence="1">DNA ligase-1</fullName>
    </submittedName>
</protein>
<dbReference type="EMBL" id="FTOT01000004">
    <property type="protein sequence ID" value="SIT00001.1"/>
    <property type="molecule type" value="Genomic_DNA"/>
</dbReference>
<dbReference type="InterPro" id="IPR012340">
    <property type="entry name" value="NA-bd_OB-fold"/>
</dbReference>
<dbReference type="OrthoDB" id="9767858at2"/>
<dbReference type="Gene3D" id="2.40.50.140">
    <property type="entry name" value="Nucleic acid-binding proteins"/>
    <property type="match status" value="1"/>
</dbReference>
<dbReference type="Proteomes" id="UP000186141">
    <property type="component" value="Unassembled WGS sequence"/>
</dbReference>
<keyword evidence="1" id="KW-0436">Ligase</keyword>
<keyword evidence="2" id="KW-1185">Reference proteome</keyword>
<evidence type="ECO:0000313" key="1">
    <source>
        <dbReference type="EMBL" id="SIT00001.1"/>
    </source>
</evidence>
<dbReference type="GO" id="GO:0016874">
    <property type="term" value="F:ligase activity"/>
    <property type="evidence" value="ECO:0007669"/>
    <property type="project" value="UniProtKB-KW"/>
</dbReference>
<organism evidence="1 2">
    <name type="scientific">Gemmobacter megaterium</name>
    <dbReference type="NCBI Taxonomy" id="1086013"/>
    <lineage>
        <taxon>Bacteria</taxon>
        <taxon>Pseudomonadati</taxon>
        <taxon>Pseudomonadota</taxon>
        <taxon>Alphaproteobacteria</taxon>
        <taxon>Rhodobacterales</taxon>
        <taxon>Paracoccaceae</taxon>
        <taxon>Gemmobacter</taxon>
    </lineage>
</organism>
<evidence type="ECO:0000313" key="2">
    <source>
        <dbReference type="Proteomes" id="UP000186141"/>
    </source>
</evidence>
<gene>
    <name evidence="1" type="ORF">SAMN05421774_10418</name>
</gene>